<organism evidence="2">
    <name type="scientific">Arabidopsis lyrata subsp. lyrata</name>
    <name type="common">Lyre-leaved rock-cress</name>
    <dbReference type="NCBI Taxonomy" id="81972"/>
    <lineage>
        <taxon>Eukaryota</taxon>
        <taxon>Viridiplantae</taxon>
        <taxon>Streptophyta</taxon>
        <taxon>Embryophyta</taxon>
        <taxon>Tracheophyta</taxon>
        <taxon>Spermatophyta</taxon>
        <taxon>Magnoliopsida</taxon>
        <taxon>eudicotyledons</taxon>
        <taxon>Gunneridae</taxon>
        <taxon>Pentapetalae</taxon>
        <taxon>rosids</taxon>
        <taxon>malvids</taxon>
        <taxon>Brassicales</taxon>
        <taxon>Brassicaceae</taxon>
        <taxon>Camelineae</taxon>
        <taxon>Arabidopsis</taxon>
    </lineage>
</organism>
<dbReference type="HOGENOM" id="CLU_1761253_0_0_1"/>
<evidence type="ECO:0000313" key="2">
    <source>
        <dbReference type="Proteomes" id="UP000008694"/>
    </source>
</evidence>
<sequence length="148" mass="17118">MKSKKQLDQVIFLFRRKSPKEEANDTASVVTDGKHSVSTERYKTRRIIDFGSAFDEYTMKHLYGSTGPSRYDMWGVGVVMLEMILGSPNVFEISSVTRALLDQHIRGVEKNLLHIQMCIWWKMQVSKCLGVKEDRVTVDEAMQLLWIM</sequence>
<keyword evidence="2" id="KW-1185">Reference proteome</keyword>
<gene>
    <name evidence="1" type="ORF">ARALYDRAFT_891423</name>
</gene>
<reference evidence="2" key="1">
    <citation type="journal article" date="2011" name="Nat. Genet.">
        <title>The Arabidopsis lyrata genome sequence and the basis of rapid genome size change.</title>
        <authorList>
            <person name="Hu T.T."/>
            <person name="Pattyn P."/>
            <person name="Bakker E.G."/>
            <person name="Cao J."/>
            <person name="Cheng J.-F."/>
            <person name="Clark R.M."/>
            <person name="Fahlgren N."/>
            <person name="Fawcett J.A."/>
            <person name="Grimwood J."/>
            <person name="Gundlach H."/>
            <person name="Haberer G."/>
            <person name="Hollister J.D."/>
            <person name="Ossowski S."/>
            <person name="Ottilar R.P."/>
            <person name="Salamov A.A."/>
            <person name="Schneeberger K."/>
            <person name="Spannagl M."/>
            <person name="Wang X."/>
            <person name="Yang L."/>
            <person name="Nasrallah M.E."/>
            <person name="Bergelson J."/>
            <person name="Carrington J.C."/>
            <person name="Gaut B.S."/>
            <person name="Schmutz J."/>
            <person name="Mayer K.F.X."/>
            <person name="Van de Peer Y."/>
            <person name="Grigoriev I.V."/>
            <person name="Nordborg M."/>
            <person name="Weigel D."/>
            <person name="Guo Y.-L."/>
        </authorList>
    </citation>
    <scope>NUCLEOTIDE SEQUENCE [LARGE SCALE GENOMIC DNA]</scope>
    <source>
        <strain evidence="2">cv. MN47</strain>
    </source>
</reference>
<dbReference type="Gene3D" id="1.10.510.10">
    <property type="entry name" value="Transferase(Phosphotransferase) domain 1"/>
    <property type="match status" value="1"/>
</dbReference>
<dbReference type="EMBL" id="GL348713">
    <property type="protein sequence ID" value="EFH70259.1"/>
    <property type="molecule type" value="Genomic_DNA"/>
</dbReference>
<protein>
    <recommendedName>
        <fullName evidence="3">Protein kinase domain-containing protein</fullName>
    </recommendedName>
</protein>
<dbReference type="SUPFAM" id="SSF56112">
    <property type="entry name" value="Protein kinase-like (PK-like)"/>
    <property type="match status" value="1"/>
</dbReference>
<name>D7KPQ8_ARALL</name>
<evidence type="ECO:0008006" key="3">
    <source>
        <dbReference type="Google" id="ProtNLM"/>
    </source>
</evidence>
<dbReference type="InterPro" id="IPR011009">
    <property type="entry name" value="Kinase-like_dom_sf"/>
</dbReference>
<proteinExistence type="predicted"/>
<dbReference type="Gramene" id="scaffold_104217.1">
    <property type="protein sequence ID" value="scaffold_104217.1"/>
    <property type="gene ID" value="scaffold_104217.1"/>
</dbReference>
<accession>D7KPQ8</accession>
<evidence type="ECO:0000313" key="1">
    <source>
        <dbReference type="EMBL" id="EFH70259.1"/>
    </source>
</evidence>
<dbReference type="AlphaFoldDB" id="D7KPQ8"/>
<dbReference type="Proteomes" id="UP000008694">
    <property type="component" value="Unassembled WGS sequence"/>
</dbReference>